<dbReference type="SUPFAM" id="SSF52833">
    <property type="entry name" value="Thioredoxin-like"/>
    <property type="match status" value="1"/>
</dbReference>
<dbReference type="Gene3D" id="3.40.30.10">
    <property type="entry name" value="Glutaredoxin"/>
    <property type="match status" value="1"/>
</dbReference>
<dbReference type="Pfam" id="PF00085">
    <property type="entry name" value="Thioredoxin"/>
    <property type="match status" value="1"/>
</dbReference>
<organism evidence="3 4">
    <name type="scientific">Ceratopteris richardii</name>
    <name type="common">Triangle waterfern</name>
    <dbReference type="NCBI Taxonomy" id="49495"/>
    <lineage>
        <taxon>Eukaryota</taxon>
        <taxon>Viridiplantae</taxon>
        <taxon>Streptophyta</taxon>
        <taxon>Embryophyta</taxon>
        <taxon>Tracheophyta</taxon>
        <taxon>Polypodiopsida</taxon>
        <taxon>Polypodiidae</taxon>
        <taxon>Polypodiales</taxon>
        <taxon>Pteridineae</taxon>
        <taxon>Pteridaceae</taxon>
        <taxon>Parkerioideae</taxon>
        <taxon>Ceratopteris</taxon>
    </lineage>
</organism>
<dbReference type="CDD" id="cd02947">
    <property type="entry name" value="TRX_family"/>
    <property type="match status" value="1"/>
</dbReference>
<reference evidence="3" key="1">
    <citation type="submission" date="2021-08" db="EMBL/GenBank/DDBJ databases">
        <title>WGS assembly of Ceratopteris richardii.</title>
        <authorList>
            <person name="Marchant D.B."/>
            <person name="Chen G."/>
            <person name="Jenkins J."/>
            <person name="Shu S."/>
            <person name="Leebens-Mack J."/>
            <person name="Grimwood J."/>
            <person name="Schmutz J."/>
            <person name="Soltis P."/>
            <person name="Soltis D."/>
            <person name="Chen Z.-H."/>
        </authorList>
    </citation>
    <scope>NUCLEOTIDE SEQUENCE</scope>
    <source>
        <strain evidence="3">Whitten #5841</strain>
        <tissue evidence="3">Leaf</tissue>
    </source>
</reference>
<dbReference type="EMBL" id="CM035423">
    <property type="protein sequence ID" value="KAH7365276.1"/>
    <property type="molecule type" value="Genomic_DNA"/>
</dbReference>
<gene>
    <name evidence="3" type="ORF">KP509_18G018100</name>
</gene>
<name>A0A8T2SN05_CERRI</name>
<dbReference type="PANTHER" id="PTHR43601:SF32">
    <property type="entry name" value="THIOREDOXIN-LIKE 2-2, CHLOROPLASTIC"/>
    <property type="match status" value="1"/>
</dbReference>
<dbReference type="PANTHER" id="PTHR43601">
    <property type="entry name" value="THIOREDOXIN, MITOCHONDRIAL"/>
    <property type="match status" value="1"/>
</dbReference>
<keyword evidence="4" id="KW-1185">Reference proteome</keyword>
<comment type="caution">
    <text evidence="3">The sequence shown here is derived from an EMBL/GenBank/DDBJ whole genome shotgun (WGS) entry which is preliminary data.</text>
</comment>
<dbReference type="Proteomes" id="UP000825935">
    <property type="component" value="Chromosome 18"/>
</dbReference>
<accession>A0A8T2SN05</accession>
<dbReference type="EMBL" id="CM035423">
    <property type="protein sequence ID" value="KAH7365275.1"/>
    <property type="molecule type" value="Genomic_DNA"/>
</dbReference>
<dbReference type="OrthoDB" id="2121326at2759"/>
<sequence length="224" mass="24493">MVDAVRSKIACNSVERVNSEATAIYHVSRGGRPLQSLSFTRSLSNRAVITLPRNTYYSRRPVVKVNAVVGYPPSMAWWKKGNQPNMKEINSAQDFVNAITNAGEKLVLVSFYSVGCRSCKALHPKICQIAADNPEIEVLKVNVHENNALCRSLNVNILPFFHFYRGGEGRIDAFSCSLTKINKLRAAVSKYKTGQVALPAPGPVMPVGSRKDLLMMPALSAGAS</sequence>
<dbReference type="GO" id="GO:0045454">
    <property type="term" value="P:cell redox homeostasis"/>
    <property type="evidence" value="ECO:0007669"/>
    <property type="project" value="TreeGrafter"/>
</dbReference>
<evidence type="ECO:0000256" key="1">
    <source>
        <dbReference type="ARBA" id="ARBA00008987"/>
    </source>
</evidence>
<evidence type="ECO:0000313" key="4">
    <source>
        <dbReference type="Proteomes" id="UP000825935"/>
    </source>
</evidence>
<dbReference type="AlphaFoldDB" id="A0A8T2SN05"/>
<proteinExistence type="inferred from homology"/>
<feature type="domain" description="Thioredoxin" evidence="2">
    <location>
        <begin position="65"/>
        <end position="193"/>
    </location>
</feature>
<evidence type="ECO:0000313" key="3">
    <source>
        <dbReference type="EMBL" id="KAH7365275.1"/>
    </source>
</evidence>
<protein>
    <recommendedName>
        <fullName evidence="2">Thioredoxin domain-containing protein</fullName>
    </recommendedName>
</protein>
<dbReference type="InterPro" id="IPR036249">
    <property type="entry name" value="Thioredoxin-like_sf"/>
</dbReference>
<dbReference type="PROSITE" id="PS51352">
    <property type="entry name" value="THIOREDOXIN_2"/>
    <property type="match status" value="1"/>
</dbReference>
<evidence type="ECO:0000259" key="2">
    <source>
        <dbReference type="PROSITE" id="PS51352"/>
    </source>
</evidence>
<comment type="similarity">
    <text evidence="1">Belongs to the thioredoxin family.</text>
</comment>
<dbReference type="InterPro" id="IPR013766">
    <property type="entry name" value="Thioredoxin_domain"/>
</dbReference>